<organism evidence="1 2">
    <name type="scientific">Cichorium intybus</name>
    <name type="common">Chicory</name>
    <dbReference type="NCBI Taxonomy" id="13427"/>
    <lineage>
        <taxon>Eukaryota</taxon>
        <taxon>Viridiplantae</taxon>
        <taxon>Streptophyta</taxon>
        <taxon>Embryophyta</taxon>
        <taxon>Tracheophyta</taxon>
        <taxon>Spermatophyta</taxon>
        <taxon>Magnoliopsida</taxon>
        <taxon>eudicotyledons</taxon>
        <taxon>Gunneridae</taxon>
        <taxon>Pentapetalae</taxon>
        <taxon>asterids</taxon>
        <taxon>campanulids</taxon>
        <taxon>Asterales</taxon>
        <taxon>Asteraceae</taxon>
        <taxon>Cichorioideae</taxon>
        <taxon>Cichorieae</taxon>
        <taxon>Cichoriinae</taxon>
        <taxon>Cichorium</taxon>
    </lineage>
</organism>
<gene>
    <name evidence="1" type="ORF">L2E82_28125</name>
</gene>
<keyword evidence="2" id="KW-1185">Reference proteome</keyword>
<comment type="caution">
    <text evidence="1">The sequence shown here is derived from an EMBL/GenBank/DDBJ whole genome shotgun (WGS) entry which is preliminary data.</text>
</comment>
<proteinExistence type="predicted"/>
<accession>A0ACB9CV42</accession>
<sequence length="86" mass="9599">MDEVRPIMFHEPDGGNKEVETNLDLLVSVIVKLKIIARPSKAAEIYCIFASIFKLRPVPRVNTVEQTTANDVVPLQIKSTATFLAF</sequence>
<evidence type="ECO:0000313" key="2">
    <source>
        <dbReference type="Proteomes" id="UP001055811"/>
    </source>
</evidence>
<reference evidence="1 2" key="2">
    <citation type="journal article" date="2022" name="Mol. Ecol. Resour.">
        <title>The genomes of chicory, endive, great burdock and yacon provide insights into Asteraceae paleo-polyploidization history and plant inulin production.</title>
        <authorList>
            <person name="Fan W."/>
            <person name="Wang S."/>
            <person name="Wang H."/>
            <person name="Wang A."/>
            <person name="Jiang F."/>
            <person name="Liu H."/>
            <person name="Zhao H."/>
            <person name="Xu D."/>
            <person name="Zhang Y."/>
        </authorList>
    </citation>
    <scope>NUCLEOTIDE SEQUENCE [LARGE SCALE GENOMIC DNA]</scope>
    <source>
        <strain evidence="2">cv. Punajuju</strain>
        <tissue evidence="1">Leaves</tissue>
    </source>
</reference>
<name>A0ACB9CV42_CICIN</name>
<reference evidence="2" key="1">
    <citation type="journal article" date="2022" name="Mol. Ecol. Resour.">
        <title>The genomes of chicory, endive, great burdock and yacon provide insights into Asteraceae palaeo-polyploidization history and plant inulin production.</title>
        <authorList>
            <person name="Fan W."/>
            <person name="Wang S."/>
            <person name="Wang H."/>
            <person name="Wang A."/>
            <person name="Jiang F."/>
            <person name="Liu H."/>
            <person name="Zhao H."/>
            <person name="Xu D."/>
            <person name="Zhang Y."/>
        </authorList>
    </citation>
    <scope>NUCLEOTIDE SEQUENCE [LARGE SCALE GENOMIC DNA]</scope>
    <source>
        <strain evidence="2">cv. Punajuju</strain>
    </source>
</reference>
<dbReference type="Proteomes" id="UP001055811">
    <property type="component" value="Linkage Group LG05"/>
</dbReference>
<protein>
    <submittedName>
        <fullName evidence="1">Uncharacterized protein</fullName>
    </submittedName>
</protein>
<evidence type="ECO:0000313" key="1">
    <source>
        <dbReference type="EMBL" id="KAI3738106.1"/>
    </source>
</evidence>
<dbReference type="EMBL" id="CM042013">
    <property type="protein sequence ID" value="KAI3738106.1"/>
    <property type="molecule type" value="Genomic_DNA"/>
</dbReference>